<dbReference type="RefSeq" id="WP_209642934.1">
    <property type="nucleotide sequence ID" value="NZ_JAGINW010000001.1"/>
</dbReference>
<evidence type="ECO:0000313" key="1">
    <source>
        <dbReference type="EMBL" id="MBP2325783.1"/>
    </source>
</evidence>
<evidence type="ECO:0000313" key="2">
    <source>
        <dbReference type="Proteomes" id="UP001519332"/>
    </source>
</evidence>
<dbReference type="InterPro" id="IPR024524">
    <property type="entry name" value="DUF3800"/>
</dbReference>
<protein>
    <recommendedName>
        <fullName evidence="3">DUF3800 domain-containing protein</fullName>
    </recommendedName>
</protein>
<comment type="caution">
    <text evidence="1">The sequence shown here is derived from an EMBL/GenBank/DDBJ whole genome shotgun (WGS) entry which is preliminary data.</text>
</comment>
<reference evidence="1 2" key="1">
    <citation type="submission" date="2021-03" db="EMBL/GenBank/DDBJ databases">
        <title>Sequencing the genomes of 1000 actinobacteria strains.</title>
        <authorList>
            <person name="Klenk H.-P."/>
        </authorList>
    </citation>
    <scope>NUCLEOTIDE SEQUENCE [LARGE SCALE GENOMIC DNA]</scope>
    <source>
        <strain evidence="1 2">DSM 46670</strain>
    </source>
</reference>
<gene>
    <name evidence="1" type="ORF">JOF56_006168</name>
</gene>
<evidence type="ECO:0008006" key="3">
    <source>
        <dbReference type="Google" id="ProtNLM"/>
    </source>
</evidence>
<dbReference type="Proteomes" id="UP001519332">
    <property type="component" value="Unassembled WGS sequence"/>
</dbReference>
<proteinExistence type="predicted"/>
<dbReference type="Pfam" id="PF12686">
    <property type="entry name" value="DUF3800"/>
    <property type="match status" value="1"/>
</dbReference>
<organism evidence="1 2">
    <name type="scientific">Kibdelosporangium banguiense</name>
    <dbReference type="NCBI Taxonomy" id="1365924"/>
    <lineage>
        <taxon>Bacteria</taxon>
        <taxon>Bacillati</taxon>
        <taxon>Actinomycetota</taxon>
        <taxon>Actinomycetes</taxon>
        <taxon>Pseudonocardiales</taxon>
        <taxon>Pseudonocardiaceae</taxon>
        <taxon>Kibdelosporangium</taxon>
    </lineage>
</organism>
<sequence length="257" mass="28589">MPTEIACDESGSEGGNLIGAITDVFAHASVRLSIESAEECIHRLRRRIRSPALEYKANHLLREKHRAVLVWLLSPHGPIHGNARVHLVEKTFFVTEKFAELAAPSLDARTLYRAGWQALGPRRWLAFLKSFNDLVRSQPGLIALDLHIPAIAQAVAHWSAEGDPVAVVHDRQNLLTEERLLQLKQTLGGRLTGLRFADSRDDARVQIADFLAGVARRIASDELNGHGDAELVELLRSYVDPASTWGDERSWAALRPR</sequence>
<name>A0ABS4TMZ8_9PSEU</name>
<keyword evidence="2" id="KW-1185">Reference proteome</keyword>
<dbReference type="EMBL" id="JAGINW010000001">
    <property type="protein sequence ID" value="MBP2325783.1"/>
    <property type="molecule type" value="Genomic_DNA"/>
</dbReference>
<accession>A0ABS4TMZ8</accession>